<comment type="caution">
    <text evidence="6">The sequence shown here is derived from an EMBL/GenBank/DDBJ whole genome shotgun (WGS) entry which is preliminary data.</text>
</comment>
<dbReference type="RefSeq" id="WP_179669749.1">
    <property type="nucleotide sequence ID" value="NZ_JACCFP010000001.1"/>
</dbReference>
<dbReference type="InterPro" id="IPR009057">
    <property type="entry name" value="Homeodomain-like_sf"/>
</dbReference>
<sequence length="186" mass="19712">MARDTRTRMVHGAARMVGTRGAGRTSLRELAKEAGVPLGSTYHHFPGGKQQLVEEAVRTIGAHITRIIESGRERGAGAALDVLSQEWRAVLESTEFRTGCAVLAVATEDDEALAGVATEVFASWESGLESVLADAGVASERAPRLARTLIAAVEGAVALCRAERSIAPLDDVMTELHLLLATALDR</sequence>
<proteinExistence type="predicted"/>
<organism evidence="6 7">
    <name type="scientific">Nocardioides thalensis</name>
    <dbReference type="NCBI Taxonomy" id="1914755"/>
    <lineage>
        <taxon>Bacteria</taxon>
        <taxon>Bacillati</taxon>
        <taxon>Actinomycetota</taxon>
        <taxon>Actinomycetes</taxon>
        <taxon>Propionibacteriales</taxon>
        <taxon>Nocardioidaceae</taxon>
        <taxon>Nocardioides</taxon>
    </lineage>
</organism>
<dbReference type="Pfam" id="PF21993">
    <property type="entry name" value="TetR_C_13_2"/>
    <property type="match status" value="1"/>
</dbReference>
<evidence type="ECO:0000256" key="3">
    <source>
        <dbReference type="ARBA" id="ARBA00023163"/>
    </source>
</evidence>
<dbReference type="Gene3D" id="1.10.357.10">
    <property type="entry name" value="Tetracycline Repressor, domain 2"/>
    <property type="match status" value="1"/>
</dbReference>
<dbReference type="AlphaFoldDB" id="A0A853C810"/>
<evidence type="ECO:0000259" key="5">
    <source>
        <dbReference type="PROSITE" id="PS50977"/>
    </source>
</evidence>
<dbReference type="SUPFAM" id="SSF46689">
    <property type="entry name" value="Homeodomain-like"/>
    <property type="match status" value="1"/>
</dbReference>
<feature type="domain" description="HTH tetR-type" evidence="5">
    <location>
        <begin position="3"/>
        <end position="63"/>
    </location>
</feature>
<keyword evidence="2 4" id="KW-0238">DNA-binding</keyword>
<name>A0A853C810_9ACTN</name>
<reference evidence="6 7" key="1">
    <citation type="submission" date="2020-07" db="EMBL/GenBank/DDBJ databases">
        <title>Sequencing the genomes of 1000 actinobacteria strains.</title>
        <authorList>
            <person name="Klenk H.-P."/>
        </authorList>
    </citation>
    <scope>NUCLEOTIDE SEQUENCE [LARGE SCALE GENOMIC DNA]</scope>
    <source>
        <strain evidence="6 7">DSM 103833</strain>
    </source>
</reference>
<evidence type="ECO:0000256" key="2">
    <source>
        <dbReference type="ARBA" id="ARBA00023125"/>
    </source>
</evidence>
<dbReference type="PANTHER" id="PTHR47506">
    <property type="entry name" value="TRANSCRIPTIONAL REGULATORY PROTEIN"/>
    <property type="match status" value="1"/>
</dbReference>
<keyword evidence="1" id="KW-0805">Transcription regulation</keyword>
<dbReference type="EMBL" id="JACCFP010000001">
    <property type="protein sequence ID" value="NYJ03447.1"/>
    <property type="molecule type" value="Genomic_DNA"/>
</dbReference>
<dbReference type="InterPro" id="IPR001647">
    <property type="entry name" value="HTH_TetR"/>
</dbReference>
<evidence type="ECO:0000256" key="4">
    <source>
        <dbReference type="PROSITE-ProRule" id="PRU00335"/>
    </source>
</evidence>
<dbReference type="Proteomes" id="UP000530424">
    <property type="component" value="Unassembled WGS sequence"/>
</dbReference>
<protein>
    <submittedName>
        <fullName evidence="6">AcrR family transcriptional regulator</fullName>
    </submittedName>
</protein>
<dbReference type="PANTHER" id="PTHR47506:SF3">
    <property type="entry name" value="HTH-TYPE TRANSCRIPTIONAL REGULATOR LMRA"/>
    <property type="match status" value="1"/>
</dbReference>
<feature type="DNA-binding region" description="H-T-H motif" evidence="4">
    <location>
        <begin position="26"/>
        <end position="45"/>
    </location>
</feature>
<dbReference type="SUPFAM" id="SSF48498">
    <property type="entry name" value="Tetracyclin repressor-like, C-terminal domain"/>
    <property type="match status" value="1"/>
</dbReference>
<gene>
    <name evidence="6" type="ORF">HNR19_004145</name>
</gene>
<keyword evidence="3" id="KW-0804">Transcription</keyword>
<accession>A0A853C810</accession>
<dbReference type="PROSITE" id="PS50977">
    <property type="entry name" value="HTH_TETR_2"/>
    <property type="match status" value="1"/>
</dbReference>
<keyword evidence="7" id="KW-1185">Reference proteome</keyword>
<evidence type="ECO:0000256" key="1">
    <source>
        <dbReference type="ARBA" id="ARBA00023015"/>
    </source>
</evidence>
<evidence type="ECO:0000313" key="7">
    <source>
        <dbReference type="Proteomes" id="UP000530424"/>
    </source>
</evidence>
<dbReference type="Pfam" id="PF00440">
    <property type="entry name" value="TetR_N"/>
    <property type="match status" value="1"/>
</dbReference>
<evidence type="ECO:0000313" key="6">
    <source>
        <dbReference type="EMBL" id="NYJ03447.1"/>
    </source>
</evidence>
<dbReference type="InterPro" id="IPR054156">
    <property type="entry name" value="YxaF_TetR_C"/>
</dbReference>
<dbReference type="GO" id="GO:0003677">
    <property type="term" value="F:DNA binding"/>
    <property type="evidence" value="ECO:0007669"/>
    <property type="project" value="UniProtKB-UniRule"/>
</dbReference>
<dbReference type="InterPro" id="IPR036271">
    <property type="entry name" value="Tet_transcr_reg_TetR-rel_C_sf"/>
</dbReference>